<evidence type="ECO:0000313" key="6">
    <source>
        <dbReference type="Proteomes" id="UP000494206"/>
    </source>
</evidence>
<organism evidence="5 6">
    <name type="scientific">Caenorhabditis bovis</name>
    <dbReference type="NCBI Taxonomy" id="2654633"/>
    <lineage>
        <taxon>Eukaryota</taxon>
        <taxon>Metazoa</taxon>
        <taxon>Ecdysozoa</taxon>
        <taxon>Nematoda</taxon>
        <taxon>Chromadorea</taxon>
        <taxon>Rhabditida</taxon>
        <taxon>Rhabditina</taxon>
        <taxon>Rhabditomorpha</taxon>
        <taxon>Rhabditoidea</taxon>
        <taxon>Rhabditidae</taxon>
        <taxon>Peloderinae</taxon>
        <taxon>Caenorhabditis</taxon>
    </lineage>
</organism>
<proteinExistence type="predicted"/>
<evidence type="ECO:0000313" key="5">
    <source>
        <dbReference type="EMBL" id="CAB3405988.1"/>
    </source>
</evidence>
<evidence type="ECO:0000256" key="2">
    <source>
        <dbReference type="ARBA" id="ARBA00023163"/>
    </source>
</evidence>
<evidence type="ECO:0000259" key="4">
    <source>
        <dbReference type="Pfam" id="PF00104"/>
    </source>
</evidence>
<dbReference type="InterPro" id="IPR052499">
    <property type="entry name" value="C.elegans_NHRs"/>
</dbReference>
<dbReference type="OrthoDB" id="5807102at2759"/>
<dbReference type="InterPro" id="IPR000536">
    <property type="entry name" value="Nucl_hrmn_rcpt_lig-bd"/>
</dbReference>
<evidence type="ECO:0000256" key="3">
    <source>
        <dbReference type="ARBA" id="ARBA00023170"/>
    </source>
</evidence>
<sequence>MEVENLNRLTSFDENEAKIDEKTMRIISSHSLKVSSENGYRFVSDSLGFSLFDESDLQPIKQFGYVFHGSLKLESPTEILRKLIPLEKYCYAIDSNISITCKENVYDVDLFEALFFPLKLSPRTAIHLNNMYPMSPKTIKSMWCRLVAYYFELIAGIPELRLLGEADKLKLIVSQLCNVICFHIVYMNSKDSKEFTENVCLQFGFGYYWSPNCTDDTLVNFYCENIWMAINSHVIPILKHIKITFEEYLLAKMVVLFKCSEISRISPEGLEYIRSVENKYRIMLATHIQSKYFEDESLSGEEKTEKSTERLQAIMRIITGVDIIGELDDKSLTSMVEINHGAMRGTLQRQIHSSLKKRNHN</sequence>
<evidence type="ECO:0000256" key="1">
    <source>
        <dbReference type="ARBA" id="ARBA00023015"/>
    </source>
</evidence>
<dbReference type="EMBL" id="CADEPM010000005">
    <property type="protein sequence ID" value="CAB3405988.1"/>
    <property type="molecule type" value="Genomic_DNA"/>
</dbReference>
<keyword evidence="3" id="KW-0675">Receptor</keyword>
<keyword evidence="1" id="KW-0805">Transcription regulation</keyword>
<accession>A0A8S1F0N0</accession>
<dbReference type="Gene3D" id="1.10.565.10">
    <property type="entry name" value="Retinoid X Receptor"/>
    <property type="match status" value="1"/>
</dbReference>
<dbReference type="InterPro" id="IPR035500">
    <property type="entry name" value="NHR-like_dom_sf"/>
</dbReference>
<protein>
    <recommendedName>
        <fullName evidence="4">NR LBD domain-containing protein</fullName>
    </recommendedName>
</protein>
<feature type="domain" description="NR LBD" evidence="4">
    <location>
        <begin position="133"/>
        <end position="319"/>
    </location>
</feature>
<keyword evidence="6" id="KW-1185">Reference proteome</keyword>
<dbReference type="SUPFAM" id="SSF48508">
    <property type="entry name" value="Nuclear receptor ligand-binding domain"/>
    <property type="match status" value="1"/>
</dbReference>
<name>A0A8S1F0N0_9PELO</name>
<comment type="caution">
    <text evidence="5">The sequence shown here is derived from an EMBL/GenBank/DDBJ whole genome shotgun (WGS) entry which is preliminary data.</text>
</comment>
<gene>
    <name evidence="5" type="ORF">CBOVIS_LOCUS8120</name>
</gene>
<dbReference type="PANTHER" id="PTHR47630:SF5">
    <property type="entry name" value="NR LBD DOMAIN-CONTAINING PROTEIN"/>
    <property type="match status" value="1"/>
</dbReference>
<dbReference type="Pfam" id="PF00104">
    <property type="entry name" value="Hormone_recep"/>
    <property type="match status" value="1"/>
</dbReference>
<reference evidence="5 6" key="1">
    <citation type="submission" date="2020-04" db="EMBL/GenBank/DDBJ databases">
        <authorList>
            <person name="Laetsch R D."/>
            <person name="Stevens L."/>
            <person name="Kumar S."/>
            <person name="Blaxter L. M."/>
        </authorList>
    </citation>
    <scope>NUCLEOTIDE SEQUENCE [LARGE SCALE GENOMIC DNA]</scope>
</reference>
<dbReference type="PANTHER" id="PTHR47630">
    <property type="entry name" value="NUCLEAR HORMONE RECEPTOR FAMILY-RELATED-RELATED"/>
    <property type="match status" value="1"/>
</dbReference>
<dbReference type="Proteomes" id="UP000494206">
    <property type="component" value="Unassembled WGS sequence"/>
</dbReference>
<keyword evidence="2" id="KW-0804">Transcription</keyword>
<dbReference type="AlphaFoldDB" id="A0A8S1F0N0"/>